<comment type="caution">
    <text evidence="1">The sequence shown here is derived from an EMBL/GenBank/DDBJ whole genome shotgun (WGS) entry which is preliminary data.</text>
</comment>
<dbReference type="Proteomes" id="UP000801492">
    <property type="component" value="Unassembled WGS sequence"/>
</dbReference>
<evidence type="ECO:0000313" key="1">
    <source>
        <dbReference type="EMBL" id="KAF2883530.1"/>
    </source>
</evidence>
<dbReference type="AlphaFoldDB" id="A0A8K0FXB7"/>
<name>A0A8K0FXB7_IGNLU</name>
<keyword evidence="2" id="KW-1185">Reference proteome</keyword>
<protein>
    <submittedName>
        <fullName evidence="1">Uncharacterized protein</fullName>
    </submittedName>
</protein>
<reference evidence="1" key="1">
    <citation type="submission" date="2019-08" db="EMBL/GenBank/DDBJ databases">
        <title>The genome of the North American firefly Photinus pyralis.</title>
        <authorList>
            <consortium name="Photinus pyralis genome working group"/>
            <person name="Fallon T.R."/>
            <person name="Sander Lower S.E."/>
            <person name="Weng J.-K."/>
        </authorList>
    </citation>
    <scope>NUCLEOTIDE SEQUENCE</scope>
    <source>
        <strain evidence="1">TRF0915ILg1</strain>
        <tissue evidence="1">Whole body</tissue>
    </source>
</reference>
<gene>
    <name evidence="1" type="ORF">ILUMI_22646</name>
</gene>
<proteinExistence type="predicted"/>
<evidence type="ECO:0000313" key="2">
    <source>
        <dbReference type="Proteomes" id="UP000801492"/>
    </source>
</evidence>
<organism evidence="1 2">
    <name type="scientific">Ignelater luminosus</name>
    <name type="common">Cucubano</name>
    <name type="synonym">Pyrophorus luminosus</name>
    <dbReference type="NCBI Taxonomy" id="2038154"/>
    <lineage>
        <taxon>Eukaryota</taxon>
        <taxon>Metazoa</taxon>
        <taxon>Ecdysozoa</taxon>
        <taxon>Arthropoda</taxon>
        <taxon>Hexapoda</taxon>
        <taxon>Insecta</taxon>
        <taxon>Pterygota</taxon>
        <taxon>Neoptera</taxon>
        <taxon>Endopterygota</taxon>
        <taxon>Coleoptera</taxon>
        <taxon>Polyphaga</taxon>
        <taxon>Elateriformia</taxon>
        <taxon>Elateroidea</taxon>
        <taxon>Elateridae</taxon>
        <taxon>Agrypninae</taxon>
        <taxon>Pyrophorini</taxon>
        <taxon>Ignelater</taxon>
    </lineage>
</organism>
<sequence>MNIETRKLIVHEWCTEGLPMRSLAKSTKCSLLTGVRKVICKYGEHNSLNDLKSRGRKRGTSCPRVEEKLKRTIYVNSMWLNAVQPDCVKLQPENYGWFFDGYLKPIGFVGDQTPLRIDDIVKIIDNEKEDEESSELEDIILEDNFTFDDSDNEEN</sequence>
<dbReference type="OrthoDB" id="6777993at2759"/>
<dbReference type="EMBL" id="VTPC01090374">
    <property type="protein sequence ID" value="KAF2883530.1"/>
    <property type="molecule type" value="Genomic_DNA"/>
</dbReference>
<accession>A0A8K0FXB7</accession>